<dbReference type="Proteomes" id="UP000803884">
    <property type="component" value="Unassembled WGS sequence"/>
</dbReference>
<dbReference type="InterPro" id="IPR050931">
    <property type="entry name" value="Mito_Protein_Transport_Metaxin"/>
</dbReference>
<feature type="region of interest" description="Disordered" evidence="1">
    <location>
        <begin position="1"/>
        <end position="29"/>
    </location>
</feature>
<name>A0AB34KZ39_9PEZI</name>
<gene>
    <name evidence="4" type="ORF">WHR41_02208</name>
</gene>
<dbReference type="PANTHER" id="PTHR12289">
    <property type="entry name" value="METAXIN RELATED"/>
    <property type="match status" value="1"/>
</dbReference>
<protein>
    <recommendedName>
        <fullName evidence="6">Mitochondrial outer membrane protein</fullName>
    </recommendedName>
</protein>
<organism evidence="4 5">
    <name type="scientific">Cladosporium halotolerans</name>
    <dbReference type="NCBI Taxonomy" id="1052096"/>
    <lineage>
        <taxon>Eukaryota</taxon>
        <taxon>Fungi</taxon>
        <taxon>Dikarya</taxon>
        <taxon>Ascomycota</taxon>
        <taxon>Pezizomycotina</taxon>
        <taxon>Dothideomycetes</taxon>
        <taxon>Dothideomycetidae</taxon>
        <taxon>Cladosporiales</taxon>
        <taxon>Cladosporiaceae</taxon>
        <taxon>Cladosporium</taxon>
    </lineage>
</organism>
<sequence>MPKDDIPPRTSMTQTAGGPPAATWSQQQQSSIFRIPPPLKRVFDKFPLVQYGENELPLRASRQKDQHVLHVFTTLEDAKKGRPSFNPGCLKWQAYLNFSGLEYSTIPSSNHGSPSGILPFMQPAAQAKESSTIPDAVPSNKLRKWATTQTSKATEESEDLRYESYASLVNNALRKAWLYQLYLHPSNASLVHKLYVAPCSSTLPVQLAIYHQLRDAAESELCKSSYSNTVSEEDIIRDARSAFSALSELLGEGEWFFSQSQPSMLDASIFAYTHLILDEELPWGSNGLATQIAQHQNLVNHRNRVLDQYF</sequence>
<proteinExistence type="predicted"/>
<dbReference type="GO" id="GO:0007005">
    <property type="term" value="P:mitochondrion organization"/>
    <property type="evidence" value="ECO:0007669"/>
    <property type="project" value="TreeGrafter"/>
</dbReference>
<evidence type="ECO:0000313" key="5">
    <source>
        <dbReference type="Proteomes" id="UP000803884"/>
    </source>
</evidence>
<dbReference type="InterPro" id="IPR033468">
    <property type="entry name" value="Metaxin_GST"/>
</dbReference>
<dbReference type="Pfam" id="PF17171">
    <property type="entry name" value="GST_C_6"/>
    <property type="match status" value="1"/>
</dbReference>
<evidence type="ECO:0000259" key="3">
    <source>
        <dbReference type="Pfam" id="PF17172"/>
    </source>
</evidence>
<dbReference type="AlphaFoldDB" id="A0AB34KZ39"/>
<feature type="domain" description="Metaxin glutathione S-transferase" evidence="2">
    <location>
        <begin position="239"/>
        <end position="305"/>
    </location>
</feature>
<dbReference type="EMBL" id="JAAQHG020000005">
    <property type="protein sequence ID" value="KAL1589042.1"/>
    <property type="molecule type" value="Genomic_DNA"/>
</dbReference>
<keyword evidence="5" id="KW-1185">Reference proteome</keyword>
<dbReference type="InterPro" id="IPR012336">
    <property type="entry name" value="Thioredoxin-like_fold"/>
</dbReference>
<comment type="caution">
    <text evidence="4">The sequence shown here is derived from an EMBL/GenBank/DDBJ whole genome shotgun (WGS) entry which is preliminary data.</text>
</comment>
<evidence type="ECO:0008006" key="6">
    <source>
        <dbReference type="Google" id="ProtNLM"/>
    </source>
</evidence>
<evidence type="ECO:0000256" key="1">
    <source>
        <dbReference type="SAM" id="MobiDB-lite"/>
    </source>
</evidence>
<evidence type="ECO:0000259" key="2">
    <source>
        <dbReference type="Pfam" id="PF17171"/>
    </source>
</evidence>
<accession>A0AB34KZ39</accession>
<dbReference type="RefSeq" id="XP_069232147.1">
    <property type="nucleotide sequence ID" value="XM_069370814.1"/>
</dbReference>
<dbReference type="CDD" id="cd03193">
    <property type="entry name" value="GST_C_Metaxin"/>
    <property type="match status" value="1"/>
</dbReference>
<reference evidence="4 5" key="1">
    <citation type="journal article" date="2020" name="Microbiol. Resour. Announc.">
        <title>Draft Genome Sequence of a Cladosporium Species Isolated from the Mesophotic Ascidian Didemnum maculosum.</title>
        <authorList>
            <person name="Gioti A."/>
            <person name="Siaperas R."/>
            <person name="Nikolaivits E."/>
            <person name="Le Goff G."/>
            <person name="Ouazzani J."/>
            <person name="Kotoulas G."/>
            <person name="Topakas E."/>
        </authorList>
    </citation>
    <scope>NUCLEOTIDE SEQUENCE [LARGE SCALE GENOMIC DNA]</scope>
    <source>
        <strain evidence="4 5">TM138-S3</strain>
    </source>
</reference>
<dbReference type="GO" id="GO:0001401">
    <property type="term" value="C:SAM complex"/>
    <property type="evidence" value="ECO:0007669"/>
    <property type="project" value="TreeGrafter"/>
</dbReference>
<dbReference type="GeneID" id="96003652"/>
<dbReference type="PANTHER" id="PTHR12289:SF44">
    <property type="entry name" value="OUTER MEMBRANE PROTEIN (SAM35), PUTATIVE (AFU_ORTHOLOGUE AFUA_1G13180)-RELATED"/>
    <property type="match status" value="1"/>
</dbReference>
<dbReference type="Pfam" id="PF17172">
    <property type="entry name" value="GST_N_4"/>
    <property type="match status" value="1"/>
</dbReference>
<feature type="domain" description="Thioredoxin-like fold" evidence="3">
    <location>
        <begin position="87"/>
        <end position="187"/>
    </location>
</feature>
<evidence type="ECO:0000313" key="4">
    <source>
        <dbReference type="EMBL" id="KAL1589042.1"/>
    </source>
</evidence>